<comment type="caution">
    <text evidence="2">The sequence shown here is derived from an EMBL/GenBank/DDBJ whole genome shotgun (WGS) entry which is preliminary data.</text>
</comment>
<feature type="signal peptide" evidence="1">
    <location>
        <begin position="1"/>
        <end position="24"/>
    </location>
</feature>
<organism evidence="2 3">
    <name type="scientific">Mucilaginibacter ximonensis</name>
    <dbReference type="NCBI Taxonomy" id="538021"/>
    <lineage>
        <taxon>Bacteria</taxon>
        <taxon>Pseudomonadati</taxon>
        <taxon>Bacteroidota</taxon>
        <taxon>Sphingobacteriia</taxon>
        <taxon>Sphingobacteriales</taxon>
        <taxon>Sphingobacteriaceae</taxon>
        <taxon>Mucilaginibacter</taxon>
    </lineage>
</organism>
<reference evidence="3" key="1">
    <citation type="journal article" date="2019" name="Int. J. Syst. Evol. Microbiol.">
        <title>The Global Catalogue of Microorganisms (GCM) 10K type strain sequencing project: providing services to taxonomists for standard genome sequencing and annotation.</title>
        <authorList>
            <consortium name="The Broad Institute Genomics Platform"/>
            <consortium name="The Broad Institute Genome Sequencing Center for Infectious Disease"/>
            <person name="Wu L."/>
            <person name="Ma J."/>
        </authorList>
    </citation>
    <scope>NUCLEOTIDE SEQUENCE [LARGE SCALE GENOMIC DNA]</scope>
    <source>
        <strain evidence="3">KCTC 22437</strain>
    </source>
</reference>
<dbReference type="Pfam" id="PF14262">
    <property type="entry name" value="Cthe_2159"/>
    <property type="match status" value="1"/>
</dbReference>
<sequence length="510" mass="51581">MKNLFMNHRSVKSLVFAIALVAAASCKKGSNNNGGSSASITAKIDSAGVTTGAAEGLNYTGANTDDTYTSTDFPTTVSIAFFPGGATVTPAIANGVTITQTGGNVVVTATGSGIQYMVSGSTSNGSLKIYSDKKFLVTLNNATIINLTGPAVNIQSKKRAFISVADGTTNTLSDGATYASSTEDQKGTIFSEGQIVFGGTGTLKVSGNYKHAICSDDYVRIVSGNININRSVSDGIHTNNAVFVDGGTINITAGSDGIEAEAGNIIINGGNLNITSGGKGIRTSYTGTDGSIARYIVINGGNINVKSTTDEGISSKGSLTINKGNISSFASDDAFKADSAIYVNGGYVFANSTANDGMDSNGIFDLNGGTVVAIGAPVTESGIDCDDRQFKITGGQLIATGGSTSAPSATSTINSVVLGAGTAQIIHIQSTTGTEALTFQAPATYATLVFASAKLKSNTAYNVYTGGSVNSPVNFRGLFTGGTYKAGTKSSTTFTTGSVVTKVGGIIATN</sequence>
<dbReference type="Proteomes" id="UP001597557">
    <property type="component" value="Unassembled WGS sequence"/>
</dbReference>
<dbReference type="RefSeq" id="WP_377188141.1">
    <property type="nucleotide sequence ID" value="NZ_JBHUPD010000003.1"/>
</dbReference>
<keyword evidence="1" id="KW-0732">Signal</keyword>
<dbReference type="EMBL" id="JBHUPD010000003">
    <property type="protein sequence ID" value="MFD2874112.1"/>
    <property type="molecule type" value="Genomic_DNA"/>
</dbReference>
<evidence type="ECO:0000313" key="3">
    <source>
        <dbReference type="Proteomes" id="UP001597557"/>
    </source>
</evidence>
<keyword evidence="3" id="KW-1185">Reference proteome</keyword>
<protein>
    <submittedName>
        <fullName evidence="2">Carbohydrate-binding domain-containing protein</fullName>
    </submittedName>
</protein>
<dbReference type="PROSITE" id="PS51257">
    <property type="entry name" value="PROKAR_LIPOPROTEIN"/>
    <property type="match status" value="1"/>
</dbReference>
<gene>
    <name evidence="2" type="ORF">ACFS5N_16640</name>
</gene>
<evidence type="ECO:0000313" key="2">
    <source>
        <dbReference type="EMBL" id="MFD2874112.1"/>
    </source>
</evidence>
<evidence type="ECO:0000256" key="1">
    <source>
        <dbReference type="SAM" id="SignalP"/>
    </source>
</evidence>
<accession>A0ABW5YH02</accession>
<name>A0ABW5YH02_9SPHI</name>
<feature type="chain" id="PRO_5045655410" evidence="1">
    <location>
        <begin position="25"/>
        <end position="510"/>
    </location>
</feature>
<dbReference type="InterPro" id="IPR025584">
    <property type="entry name" value="Cthe_2159"/>
</dbReference>
<proteinExistence type="predicted"/>